<protein>
    <submittedName>
        <fullName evidence="1">Phage tail protein</fullName>
    </submittedName>
</protein>
<dbReference type="Proteomes" id="UP000241614">
    <property type="component" value="Unassembled WGS sequence"/>
</dbReference>
<comment type="caution">
    <text evidence="1">The sequence shown here is derived from an EMBL/GenBank/DDBJ whole genome shotgun (WGS) entry which is preliminary data.</text>
</comment>
<reference evidence="1 2" key="1">
    <citation type="submission" date="2018-04" db="EMBL/GenBank/DDBJ databases">
        <title>Genome sequencing reveals highly heavy metal resistance and biotechnology application of the novel Enterobacter cloacae amazonensis isolated from wastewater river in Manaus - Amazonas.</title>
        <authorList>
            <person name="Astolfi M.C.T."/>
            <person name="Carvalho E.B.D.S."/>
            <person name="Lacerda L.B."/>
            <person name="Pinto M.V."/>
            <person name="Nogueira V.B."/>
            <person name="Barros A.M."/>
            <person name="Astolfi-Filho S."/>
        </authorList>
    </citation>
    <scope>NUCLEOTIDE SEQUENCE [LARGE SCALE GENOMIC DNA]</scope>
    <source>
        <strain evidence="2">amazonensis</strain>
    </source>
</reference>
<evidence type="ECO:0000313" key="1">
    <source>
        <dbReference type="EMBL" id="PTM36741.1"/>
    </source>
</evidence>
<dbReference type="AlphaFoldDB" id="A0A2T4Y3I1"/>
<dbReference type="EMBL" id="PZPP01000008">
    <property type="protein sequence ID" value="PTM36741.1"/>
    <property type="molecule type" value="Genomic_DNA"/>
</dbReference>
<organism evidence="1 2">
    <name type="scientific">Enterobacter cloacae</name>
    <dbReference type="NCBI Taxonomy" id="550"/>
    <lineage>
        <taxon>Bacteria</taxon>
        <taxon>Pseudomonadati</taxon>
        <taxon>Pseudomonadota</taxon>
        <taxon>Gammaproteobacteria</taxon>
        <taxon>Enterobacterales</taxon>
        <taxon>Enterobacteriaceae</taxon>
        <taxon>Enterobacter</taxon>
        <taxon>Enterobacter cloacae complex</taxon>
    </lineage>
</organism>
<dbReference type="RefSeq" id="WP_108089756.1">
    <property type="nucleotide sequence ID" value="NZ_PZPP01000008.1"/>
</dbReference>
<dbReference type="Pfam" id="PF02413">
    <property type="entry name" value="Caudo_TAP"/>
    <property type="match status" value="1"/>
</dbReference>
<dbReference type="InterPro" id="IPR003458">
    <property type="entry name" value="Phage_T4_Gp38_tail_assem"/>
</dbReference>
<gene>
    <name evidence="1" type="ORF">DA103_06230</name>
</gene>
<dbReference type="OrthoDB" id="8596093at2"/>
<proteinExistence type="predicted"/>
<accession>A0A2T4Y3I1</accession>
<name>A0A2T4Y3I1_ENTCL</name>
<evidence type="ECO:0000313" key="2">
    <source>
        <dbReference type="Proteomes" id="UP000241614"/>
    </source>
</evidence>
<sequence length="141" mass="16033">MGYVYRASTGGFYCDELEAVYRKAGTWPGFFVRVSDEDYRNLMEGLSQGKMIVPNKQCYPVLQERPAPSRDELIAEAEEKRRELIESALQSISVIQLKQMNGRSLTEKEVTRLNDVLDYIEALEATETDAAPDIHWPELAA</sequence>